<evidence type="ECO:0000313" key="2">
    <source>
        <dbReference type="EMBL" id="STZ75725.1"/>
    </source>
</evidence>
<evidence type="ECO:0000256" key="1">
    <source>
        <dbReference type="SAM" id="SignalP"/>
    </source>
</evidence>
<feature type="chain" id="PRO_5017021073" description="DUF3108 domain-containing protein" evidence="1">
    <location>
        <begin position="19"/>
        <end position="217"/>
    </location>
</feature>
<organism evidence="2 3">
    <name type="scientific">Bergeriella denitrificans</name>
    <name type="common">Neisseria denitrificans</name>
    <dbReference type="NCBI Taxonomy" id="494"/>
    <lineage>
        <taxon>Bacteria</taxon>
        <taxon>Pseudomonadati</taxon>
        <taxon>Pseudomonadota</taxon>
        <taxon>Betaproteobacteria</taxon>
        <taxon>Neisseriales</taxon>
        <taxon>Neisseriaceae</taxon>
        <taxon>Bergeriella</taxon>
    </lineage>
</organism>
<feature type="signal peptide" evidence="1">
    <location>
        <begin position="1"/>
        <end position="18"/>
    </location>
</feature>
<keyword evidence="1" id="KW-0732">Signal</keyword>
<keyword evidence="3" id="KW-1185">Reference proteome</keyword>
<reference evidence="2 3" key="1">
    <citation type="submission" date="2018-06" db="EMBL/GenBank/DDBJ databases">
        <authorList>
            <consortium name="Pathogen Informatics"/>
            <person name="Doyle S."/>
        </authorList>
    </citation>
    <scope>NUCLEOTIDE SEQUENCE [LARGE SCALE GENOMIC DNA]</scope>
    <source>
        <strain evidence="2 3">NCTC10295</strain>
    </source>
</reference>
<dbReference type="AlphaFoldDB" id="A0A378UEI6"/>
<accession>A0A378UEI6</accession>
<dbReference type="Proteomes" id="UP000254651">
    <property type="component" value="Unassembled WGS sequence"/>
</dbReference>
<evidence type="ECO:0008006" key="4">
    <source>
        <dbReference type="Google" id="ProtNLM"/>
    </source>
</evidence>
<dbReference type="EMBL" id="UGQS01000001">
    <property type="protein sequence ID" value="STZ75725.1"/>
    <property type="molecule type" value="Genomic_DNA"/>
</dbReference>
<dbReference type="RefSeq" id="WP_066077730.1">
    <property type="nucleotide sequence ID" value="NZ_CP181246.1"/>
</dbReference>
<evidence type="ECO:0000313" key="3">
    <source>
        <dbReference type="Proteomes" id="UP000254651"/>
    </source>
</evidence>
<protein>
    <recommendedName>
        <fullName evidence="4">DUF3108 domain-containing protein</fullName>
    </recommendedName>
</protein>
<gene>
    <name evidence="2" type="ORF">NCTC10295_00476</name>
</gene>
<sequence>MRRLLAALCLLLPALAAAELPLSAELHYRSNLAVPAVMRFSQDGSRYQISTDIDALFFAVRFQTDGVIRNGQLYPQHYREIRNGQTYATARFDGADIRYGKPDNERSRRSTVETLDPLTLIWRFAAQSMPTAGFAVTNGRKIYPVPQLDAPAAANYRFNGRPLALSEYTVKQGSRSLAYGIAPALHRLPATITYTDTRGTSYRLSLDKALIDGVSVK</sequence>
<name>A0A378UEI6_BERDE</name>
<proteinExistence type="predicted"/>